<gene>
    <name evidence="3" type="ORF">QNN11_00315</name>
</gene>
<organism evidence="3 4">
    <name type="scientific">Phocaeicola dorei</name>
    <dbReference type="NCBI Taxonomy" id="357276"/>
    <lineage>
        <taxon>Bacteria</taxon>
        <taxon>Pseudomonadati</taxon>
        <taxon>Bacteroidota</taxon>
        <taxon>Bacteroidia</taxon>
        <taxon>Bacteroidales</taxon>
        <taxon>Bacteroidaceae</taxon>
        <taxon>Phocaeicola</taxon>
    </lineage>
</organism>
<keyword evidence="3" id="KW-0378">Hydrolase</keyword>
<dbReference type="Pfam" id="PF20620">
    <property type="entry name" value="DUF6805"/>
    <property type="match status" value="1"/>
</dbReference>
<name>A0AA95HV07_9BACT</name>
<evidence type="ECO:0000313" key="3">
    <source>
        <dbReference type="EMBL" id="WHX10082.1"/>
    </source>
</evidence>
<dbReference type="GO" id="GO:0016787">
    <property type="term" value="F:hydrolase activity"/>
    <property type="evidence" value="ECO:0007669"/>
    <property type="project" value="UniProtKB-KW"/>
</dbReference>
<proteinExistence type="predicted"/>
<dbReference type="PANTHER" id="PTHR43465">
    <property type="entry name" value="DUF1680 DOMAIN PROTEIN (AFU_ORTHOLOGUE AFUA_1G08910)"/>
    <property type="match status" value="1"/>
</dbReference>
<evidence type="ECO:0000313" key="4">
    <source>
        <dbReference type="Proteomes" id="UP001177934"/>
    </source>
</evidence>
<dbReference type="Proteomes" id="UP001177934">
    <property type="component" value="Chromosome"/>
</dbReference>
<feature type="domain" description="Non-reducing end beta-L-arabinofuranosidase-like GH127 C-terminal" evidence="2">
    <location>
        <begin position="26"/>
        <end position="131"/>
    </location>
</feature>
<dbReference type="EMBL" id="CP126056">
    <property type="protein sequence ID" value="WHX10082.1"/>
    <property type="molecule type" value="Genomic_DNA"/>
</dbReference>
<sequence>MEKGYAVLSGSWKQGDTIELSLPMDVHKVSANDKVATDVNHLAVERGPIVYCAEFADNGGTVLNYVLKPETAFEAAPASMLGGVEILKGTTERIIAENDFKEIKSVTDSILLIPYYARSHRGNGEMAVWLPSDENILKDQLKERARITDKVFIGKESSETAHQLKGENTHTGGPNTWRDASDGGWFSYTLRVDPVQPMELVLTYSSTDGGNREFEIFAEHEKIGEQKLRVETFSAWIDKVYPIPVDLTRGKSHVTVKIQALPGMIAGGVFGCRMQKQKK</sequence>
<dbReference type="InterPro" id="IPR049049">
    <property type="entry name" value="Beta-AFase-like_GH127_C"/>
</dbReference>
<evidence type="ECO:0000259" key="1">
    <source>
        <dbReference type="Pfam" id="PF20620"/>
    </source>
</evidence>
<dbReference type="AlphaFoldDB" id="A0AA95HV07"/>
<protein>
    <submittedName>
        <fullName evidence="3">Glycoside hydrolase family 127 protein</fullName>
    </submittedName>
</protein>
<reference evidence="3" key="1">
    <citation type="journal article" date="2023" name="Nat. Commun.">
        <title>Identification of a novel Human Milk Oligosaccharides utilization cluster in the infant gut commensal Bacteroides dorei.</title>
        <authorList>
            <person name="Kijner S."/>
            <person name="Ennis D."/>
            <person name="Shmorak S."/>
            <person name="Florentin A."/>
            <person name="Yassour M."/>
        </authorList>
    </citation>
    <scope>NUCLEOTIDE SEQUENCE</scope>
    <source>
        <strain evidence="3">2</strain>
    </source>
</reference>
<dbReference type="Pfam" id="PF20737">
    <property type="entry name" value="Glyco_hydro127C"/>
    <property type="match status" value="1"/>
</dbReference>
<dbReference type="InterPro" id="IPR046544">
    <property type="entry name" value="GH146_SB_dom"/>
</dbReference>
<accession>A0AA95HV07</accession>
<feature type="domain" description="Glycoside hydrolase GH146 substrate-binding" evidence="1">
    <location>
        <begin position="146"/>
        <end position="274"/>
    </location>
</feature>
<evidence type="ECO:0000259" key="2">
    <source>
        <dbReference type="Pfam" id="PF20737"/>
    </source>
</evidence>
<dbReference type="InterPro" id="IPR049174">
    <property type="entry name" value="Beta-AFase-like"/>
</dbReference>
<dbReference type="PANTHER" id="PTHR43465:SF2">
    <property type="entry name" value="DUF1680 DOMAIN PROTEIN (AFU_ORTHOLOGUE AFUA_1G08910)"/>
    <property type="match status" value="1"/>
</dbReference>